<dbReference type="Gene3D" id="3.10.290.10">
    <property type="entry name" value="RNA-binding S4 domain"/>
    <property type="match status" value="1"/>
</dbReference>
<evidence type="ECO:0000256" key="5">
    <source>
        <dbReference type="ARBA" id="ARBA00033164"/>
    </source>
</evidence>
<evidence type="ECO:0000313" key="8">
    <source>
        <dbReference type="EMBL" id="TLE03311.1"/>
    </source>
</evidence>
<dbReference type="AlphaFoldDB" id="A0A4U8TRH3"/>
<accession>A0A4U8TRH3</accession>
<dbReference type="InterPro" id="IPR036986">
    <property type="entry name" value="S4_RNA-bd_sf"/>
</dbReference>
<dbReference type="CDD" id="cd02869">
    <property type="entry name" value="PseudoU_synth_RluA_like"/>
    <property type="match status" value="1"/>
</dbReference>
<proteinExistence type="inferred from homology"/>
<dbReference type="OrthoDB" id="128480at2"/>
<comment type="similarity">
    <text evidence="2">Belongs to the pseudouridine synthase RluA family.</text>
</comment>
<dbReference type="Gene3D" id="3.30.2350.10">
    <property type="entry name" value="Pseudouridine synthase"/>
    <property type="match status" value="1"/>
</dbReference>
<dbReference type="Proteomes" id="UP000029707">
    <property type="component" value="Unassembled WGS sequence"/>
</dbReference>
<dbReference type="RefSeq" id="WP_034363030.1">
    <property type="nucleotide sequence ID" value="NZ_CAJUDB010000011.1"/>
</dbReference>
<sequence>MQKFIISEIDLNNDKLRLDSFLSVKLRSSKNQIQSLIKNKKVYFNGTLCTKNGILLKAKDCIELDIYEDSHIQGLDTKSQLIESANKPQLPFNPQDKSFDIAILYQDEDILIINKPPHLVVHQAPSLKEATLTDWLKANAHILHTLSGEERYGIIHRLDRQTSGALAIAKSRLAYTLLPQELKSREMGRYYLAVIDMPLKSNQQVHCFMGRNPHNRLKMSKIHIKENAPIPKGIRDSKSSFIKLATADNGRCELIAAKLHTGRTHQIRTHLETLSRHILGDTLYGYKSHAQTYHYQNRILLHSYILYLKHPKSGENCTFKAPILRDMLEFLQTHFTKDLPNDCQNIMDLLEVNRIIRAFEHFS</sequence>
<dbReference type="InterPro" id="IPR050188">
    <property type="entry name" value="RluA_PseudoU_synthase"/>
</dbReference>
<evidence type="ECO:0000256" key="3">
    <source>
        <dbReference type="ARBA" id="ARBA00023235"/>
    </source>
</evidence>
<comment type="caution">
    <text evidence="8">The sequence shown here is derived from an EMBL/GenBank/DDBJ whole genome shotgun (WGS) entry which is preliminary data.</text>
</comment>
<dbReference type="InterPro" id="IPR020103">
    <property type="entry name" value="PsdUridine_synth_cat_dom_sf"/>
</dbReference>
<organism evidence="8 9">
    <name type="scientific">Helicobacter japonicus</name>
    <dbReference type="NCBI Taxonomy" id="425400"/>
    <lineage>
        <taxon>Bacteria</taxon>
        <taxon>Pseudomonadati</taxon>
        <taxon>Campylobacterota</taxon>
        <taxon>Epsilonproteobacteria</taxon>
        <taxon>Campylobacterales</taxon>
        <taxon>Helicobacteraceae</taxon>
        <taxon>Helicobacter</taxon>
    </lineage>
</organism>
<dbReference type="PROSITE" id="PS50889">
    <property type="entry name" value="S4"/>
    <property type="match status" value="1"/>
</dbReference>
<comment type="catalytic activity">
    <reaction evidence="1">
        <text>a uridine in RNA = a pseudouridine in RNA</text>
        <dbReference type="Rhea" id="RHEA:48348"/>
        <dbReference type="Rhea" id="RHEA-COMP:12068"/>
        <dbReference type="Rhea" id="RHEA-COMP:12069"/>
        <dbReference type="ChEBI" id="CHEBI:65314"/>
        <dbReference type="ChEBI" id="CHEBI:65315"/>
    </reaction>
</comment>
<reference evidence="8 9" key="1">
    <citation type="journal article" date="2014" name="Genome Announc.">
        <title>Draft genome sequences of eight enterohepatic helicobacter species isolated from both laboratory and wild rodents.</title>
        <authorList>
            <person name="Sheh A."/>
            <person name="Shen Z."/>
            <person name="Fox J.G."/>
        </authorList>
    </citation>
    <scope>NUCLEOTIDE SEQUENCE [LARGE SCALE GENOMIC DNA]</scope>
    <source>
        <strain evidence="8 9">MIT 01-6451</strain>
    </source>
</reference>
<dbReference type="PANTHER" id="PTHR21600:SF44">
    <property type="entry name" value="RIBOSOMAL LARGE SUBUNIT PSEUDOURIDINE SYNTHASE D"/>
    <property type="match status" value="1"/>
</dbReference>
<evidence type="ECO:0000259" key="7">
    <source>
        <dbReference type="SMART" id="SM00363"/>
    </source>
</evidence>
<dbReference type="SUPFAM" id="SSF55174">
    <property type="entry name" value="Alpha-L RNA-binding motif"/>
    <property type="match status" value="1"/>
</dbReference>
<dbReference type="GO" id="GO:0003723">
    <property type="term" value="F:RNA binding"/>
    <property type="evidence" value="ECO:0007669"/>
    <property type="project" value="UniProtKB-KW"/>
</dbReference>
<keyword evidence="9" id="KW-1185">Reference proteome</keyword>
<evidence type="ECO:0000256" key="2">
    <source>
        <dbReference type="ARBA" id="ARBA00010876"/>
    </source>
</evidence>
<protein>
    <recommendedName>
        <fullName evidence="4">RNA pseudouridylate synthase</fullName>
    </recommendedName>
    <alternativeName>
        <fullName evidence="5">RNA-uridine isomerase</fullName>
    </alternativeName>
</protein>
<dbReference type="SMART" id="SM00363">
    <property type="entry name" value="S4"/>
    <property type="match status" value="1"/>
</dbReference>
<evidence type="ECO:0000256" key="4">
    <source>
        <dbReference type="ARBA" id="ARBA00031870"/>
    </source>
</evidence>
<evidence type="ECO:0000313" key="9">
    <source>
        <dbReference type="Proteomes" id="UP000029707"/>
    </source>
</evidence>
<evidence type="ECO:0000256" key="6">
    <source>
        <dbReference type="PROSITE-ProRule" id="PRU00182"/>
    </source>
</evidence>
<dbReference type="GO" id="GO:0000455">
    <property type="term" value="P:enzyme-directed rRNA pseudouridine synthesis"/>
    <property type="evidence" value="ECO:0007669"/>
    <property type="project" value="TreeGrafter"/>
</dbReference>
<dbReference type="PANTHER" id="PTHR21600">
    <property type="entry name" value="MITOCHONDRIAL RNA PSEUDOURIDINE SYNTHASE"/>
    <property type="match status" value="1"/>
</dbReference>
<keyword evidence="3" id="KW-0413">Isomerase</keyword>
<dbReference type="Pfam" id="PF01479">
    <property type="entry name" value="S4"/>
    <property type="match status" value="1"/>
</dbReference>
<dbReference type="Pfam" id="PF00849">
    <property type="entry name" value="PseudoU_synth_2"/>
    <property type="match status" value="1"/>
</dbReference>
<dbReference type="GO" id="GO:0120159">
    <property type="term" value="F:rRNA pseudouridine synthase activity"/>
    <property type="evidence" value="ECO:0007669"/>
    <property type="project" value="UniProtKB-ARBA"/>
</dbReference>
<dbReference type="SUPFAM" id="SSF55120">
    <property type="entry name" value="Pseudouridine synthase"/>
    <property type="match status" value="1"/>
</dbReference>
<dbReference type="CDD" id="cd00165">
    <property type="entry name" value="S4"/>
    <property type="match status" value="1"/>
</dbReference>
<dbReference type="EMBL" id="JRMQ02000001">
    <property type="protein sequence ID" value="TLE03311.1"/>
    <property type="molecule type" value="Genomic_DNA"/>
</dbReference>
<keyword evidence="6" id="KW-0694">RNA-binding</keyword>
<name>A0A4U8TRH3_9HELI</name>
<evidence type="ECO:0000256" key="1">
    <source>
        <dbReference type="ARBA" id="ARBA00000073"/>
    </source>
</evidence>
<gene>
    <name evidence="8" type="ORF">LS65_000640</name>
</gene>
<feature type="domain" description="RNA-binding S4" evidence="7">
    <location>
        <begin position="16"/>
        <end position="83"/>
    </location>
</feature>
<dbReference type="STRING" id="425400.LS65_08460"/>
<dbReference type="InterPro" id="IPR006145">
    <property type="entry name" value="PsdUridine_synth_RsuA/RluA"/>
</dbReference>
<dbReference type="InterPro" id="IPR002942">
    <property type="entry name" value="S4_RNA-bd"/>
</dbReference>